<dbReference type="Pfam" id="PF13834">
    <property type="entry name" value="DUF4193"/>
    <property type="match status" value="1"/>
</dbReference>
<evidence type="ECO:0000313" key="3">
    <source>
        <dbReference type="Proteomes" id="UP000437709"/>
    </source>
</evidence>
<feature type="region of interest" description="Disordered" evidence="1">
    <location>
        <begin position="1"/>
        <end position="35"/>
    </location>
</feature>
<reference evidence="2 3" key="1">
    <citation type="submission" date="2019-10" db="EMBL/GenBank/DDBJ databases">
        <title>Georgenia wutianyii sp. nov. and Georgenia yuyongxinii sp. nov. isolated from plateau pika (Ochotona curzoniae) in the Qinghai-Tibet plateau of China.</title>
        <authorList>
            <person name="Tian Z."/>
        </authorList>
    </citation>
    <scope>NUCLEOTIDE SEQUENCE [LARGE SCALE GENOMIC DNA]</scope>
    <source>
        <strain evidence="2 3">JCM 19765</strain>
    </source>
</reference>
<accession>A0A6N7EL77</accession>
<evidence type="ECO:0000256" key="1">
    <source>
        <dbReference type="SAM" id="MobiDB-lite"/>
    </source>
</evidence>
<keyword evidence="3" id="KW-1185">Reference proteome</keyword>
<comment type="caution">
    <text evidence="2">The sequence shown here is derived from an EMBL/GenBank/DDBJ whole genome shotgun (WGS) entry which is preliminary data.</text>
</comment>
<dbReference type="AlphaFoldDB" id="A0A6N7EL77"/>
<proteinExistence type="predicted"/>
<organism evidence="2 3">
    <name type="scientific">Georgenia subflava</name>
    <dbReference type="NCBI Taxonomy" id="1622177"/>
    <lineage>
        <taxon>Bacteria</taxon>
        <taxon>Bacillati</taxon>
        <taxon>Actinomycetota</taxon>
        <taxon>Actinomycetes</taxon>
        <taxon>Micrococcales</taxon>
        <taxon>Bogoriellaceae</taxon>
        <taxon>Georgenia</taxon>
    </lineage>
</organism>
<dbReference type="Proteomes" id="UP000437709">
    <property type="component" value="Unassembled WGS sequence"/>
</dbReference>
<sequence>MPGERLRESKRQLGIAQRSKPARKPFGSREEKGRVNRRCSVHVGAANVSDQVAIGEELTVRVLPRQVDEISCSRGGFLVHHQSQLAYEEEHGHALGGKAWAARLPSRREAPRTA</sequence>
<gene>
    <name evidence="2" type="ORF">GB881_02950</name>
</gene>
<dbReference type="EMBL" id="WHPC01000005">
    <property type="protein sequence ID" value="MPV36014.1"/>
    <property type="molecule type" value="Genomic_DNA"/>
</dbReference>
<name>A0A6N7EL77_9MICO</name>
<protein>
    <submittedName>
        <fullName evidence="2">DUF4193 family protein</fullName>
    </submittedName>
</protein>
<feature type="compositionally biased region" description="Basic and acidic residues" evidence="1">
    <location>
        <begin position="1"/>
        <end position="11"/>
    </location>
</feature>
<evidence type="ECO:0000313" key="2">
    <source>
        <dbReference type="EMBL" id="MPV36014.1"/>
    </source>
</evidence>
<dbReference type="InterPro" id="IPR025242">
    <property type="entry name" value="DUF4193"/>
</dbReference>